<dbReference type="Pfam" id="PF00583">
    <property type="entry name" value="Acetyltransf_1"/>
    <property type="match status" value="1"/>
</dbReference>
<dbReference type="GO" id="GO:0016746">
    <property type="term" value="F:acyltransferase activity"/>
    <property type="evidence" value="ECO:0007669"/>
    <property type="project" value="UniProtKB-KW"/>
</dbReference>
<dbReference type="SUPFAM" id="SSF55729">
    <property type="entry name" value="Acyl-CoA N-acyltransferases (Nat)"/>
    <property type="match status" value="1"/>
</dbReference>
<feature type="domain" description="N-acetyltransferase" evidence="2">
    <location>
        <begin position="114"/>
        <end position="253"/>
    </location>
</feature>
<dbReference type="InterPro" id="IPR016181">
    <property type="entry name" value="Acyl_CoA_acyltransferase"/>
</dbReference>
<dbReference type="RefSeq" id="WP_322937112.1">
    <property type="nucleotide sequence ID" value="NZ_CP141059.1"/>
</dbReference>
<dbReference type="PROSITE" id="PS51186">
    <property type="entry name" value="GNAT"/>
    <property type="match status" value="1"/>
</dbReference>
<feature type="region of interest" description="Disordered" evidence="1">
    <location>
        <begin position="252"/>
        <end position="275"/>
    </location>
</feature>
<evidence type="ECO:0000313" key="4">
    <source>
        <dbReference type="EMBL" id="WQQ25953.1"/>
    </source>
</evidence>
<dbReference type="SUPFAM" id="SSF55021">
    <property type="entry name" value="ACT-like"/>
    <property type="match status" value="1"/>
</dbReference>
<evidence type="ECO:0000256" key="1">
    <source>
        <dbReference type="SAM" id="MobiDB-lite"/>
    </source>
</evidence>
<dbReference type="PROSITE" id="PS51671">
    <property type="entry name" value="ACT"/>
    <property type="match status" value="1"/>
</dbReference>
<dbReference type="Gene3D" id="3.40.630.30">
    <property type="match status" value="1"/>
</dbReference>
<dbReference type="InterPro" id="IPR000182">
    <property type="entry name" value="GNAT_dom"/>
</dbReference>
<evidence type="ECO:0000259" key="3">
    <source>
        <dbReference type="PROSITE" id="PS51671"/>
    </source>
</evidence>
<dbReference type="Proteomes" id="UP001327225">
    <property type="component" value="Chromosome"/>
</dbReference>
<protein>
    <submittedName>
        <fullName evidence="4">GNAT family N-acetyltransferase</fullName>
        <ecNumber evidence="4">2.3.1.-</ecNumber>
    </submittedName>
</protein>
<reference evidence="5" key="1">
    <citation type="submission" date="2023-12" db="EMBL/GenBank/DDBJ databases">
        <title>Novel species in genus Nocardioides.</title>
        <authorList>
            <person name="Zhou H."/>
        </authorList>
    </citation>
    <scope>NUCLEOTIDE SEQUENCE [LARGE SCALE GENOMIC DNA]</scope>
    <source>
        <strain evidence="5">HM61</strain>
    </source>
</reference>
<dbReference type="InterPro" id="IPR045865">
    <property type="entry name" value="ACT-like_dom_sf"/>
</dbReference>
<proteinExistence type="predicted"/>
<dbReference type="InterPro" id="IPR002912">
    <property type="entry name" value="ACT_dom"/>
</dbReference>
<evidence type="ECO:0000259" key="2">
    <source>
        <dbReference type="PROSITE" id="PS51186"/>
    </source>
</evidence>
<gene>
    <name evidence="4" type="ORF">SHK19_18540</name>
</gene>
<feature type="domain" description="ACT" evidence="3">
    <location>
        <begin position="4"/>
        <end position="78"/>
    </location>
</feature>
<keyword evidence="5" id="KW-1185">Reference proteome</keyword>
<accession>A0ABZ0ZP12</accession>
<organism evidence="4 5">
    <name type="scientific">Nocardioides bizhenqiangii</name>
    <dbReference type="NCBI Taxonomy" id="3095076"/>
    <lineage>
        <taxon>Bacteria</taxon>
        <taxon>Bacillati</taxon>
        <taxon>Actinomycetota</taxon>
        <taxon>Actinomycetes</taxon>
        <taxon>Propionibacteriales</taxon>
        <taxon>Nocardioidaceae</taxon>
        <taxon>Nocardioides</taxon>
    </lineage>
</organism>
<sequence>MFLRIRTRLPETPGALATLAGCLGDAEVNILALQIYPDLGTVTDDLVVEVPDTVSPGLLLELAESAGCTEVTVAVCSEQELQDQPTRWLSAVRRLIDDPARIHAELTGLLGPRVNLSPTEQVRAAALTDIAAALGPPATPTPDPDAVVAYDQTTTGVRARVGTGVIGSAEFTHVFPARPAEGTLEVAPAWRRMGIGSNLLRRLCALAAEAGAEELVLVAPADQRGAAALLAAAGMRGRIRLTSNGLRVHLTLPSSDGSAGPGDAGRSTPFGRETA</sequence>
<dbReference type="EMBL" id="CP141059">
    <property type="protein sequence ID" value="WQQ25953.1"/>
    <property type="molecule type" value="Genomic_DNA"/>
</dbReference>
<dbReference type="PROSITE" id="PS51257">
    <property type="entry name" value="PROKAR_LIPOPROTEIN"/>
    <property type="match status" value="1"/>
</dbReference>
<evidence type="ECO:0000313" key="5">
    <source>
        <dbReference type="Proteomes" id="UP001327225"/>
    </source>
</evidence>
<name>A0ABZ0ZP12_9ACTN</name>
<dbReference type="EC" id="2.3.1.-" evidence="4"/>
<keyword evidence="4" id="KW-0012">Acyltransferase</keyword>
<keyword evidence="4" id="KW-0808">Transferase</keyword>